<dbReference type="GO" id="GO:1990904">
    <property type="term" value="C:ribonucleoprotein complex"/>
    <property type="evidence" value="ECO:0007669"/>
    <property type="project" value="TreeGrafter"/>
</dbReference>
<accession>A0A484LK72</accession>
<evidence type="ECO:0000256" key="2">
    <source>
        <dbReference type="PROSITE-ProRule" id="PRU00176"/>
    </source>
</evidence>
<evidence type="ECO:0008006" key="8">
    <source>
        <dbReference type="Google" id="ProtNLM"/>
    </source>
</evidence>
<dbReference type="OrthoDB" id="339151at2759"/>
<feature type="region of interest" description="Disordered" evidence="3">
    <location>
        <begin position="421"/>
        <end position="447"/>
    </location>
</feature>
<dbReference type="AlphaFoldDB" id="A0A484LK72"/>
<name>A0A484LK72_9ASTE</name>
<dbReference type="FunFam" id="3.10.450.50:FF:000003">
    <property type="entry name" value="Nuclear transport factor 2 family protein"/>
    <property type="match status" value="1"/>
</dbReference>
<dbReference type="GO" id="GO:0005829">
    <property type="term" value="C:cytosol"/>
    <property type="evidence" value="ECO:0007669"/>
    <property type="project" value="TreeGrafter"/>
</dbReference>
<dbReference type="SUPFAM" id="SSF54928">
    <property type="entry name" value="RNA-binding domain, RBD"/>
    <property type="match status" value="1"/>
</dbReference>
<dbReference type="Pfam" id="PF02136">
    <property type="entry name" value="NTF2"/>
    <property type="match status" value="1"/>
</dbReference>
<dbReference type="CDD" id="cd00590">
    <property type="entry name" value="RRM_SF"/>
    <property type="match status" value="1"/>
</dbReference>
<feature type="domain" description="NTF2" evidence="5">
    <location>
        <begin position="10"/>
        <end position="126"/>
    </location>
</feature>
<feature type="compositionally biased region" description="Gly residues" evidence="3">
    <location>
        <begin position="432"/>
        <end position="447"/>
    </location>
</feature>
<evidence type="ECO:0000313" key="6">
    <source>
        <dbReference type="EMBL" id="VFQ76872.1"/>
    </source>
</evidence>
<dbReference type="Pfam" id="PF00076">
    <property type="entry name" value="RRM_1"/>
    <property type="match status" value="1"/>
</dbReference>
<organism evidence="6 7">
    <name type="scientific">Cuscuta campestris</name>
    <dbReference type="NCBI Taxonomy" id="132261"/>
    <lineage>
        <taxon>Eukaryota</taxon>
        <taxon>Viridiplantae</taxon>
        <taxon>Streptophyta</taxon>
        <taxon>Embryophyta</taxon>
        <taxon>Tracheophyta</taxon>
        <taxon>Spermatophyta</taxon>
        <taxon>Magnoliopsida</taxon>
        <taxon>eudicotyledons</taxon>
        <taxon>Gunneridae</taxon>
        <taxon>Pentapetalae</taxon>
        <taxon>asterids</taxon>
        <taxon>lamiids</taxon>
        <taxon>Solanales</taxon>
        <taxon>Convolvulaceae</taxon>
        <taxon>Cuscuteae</taxon>
        <taxon>Cuscuta</taxon>
        <taxon>Cuscuta subgen. Grammica</taxon>
        <taxon>Cuscuta sect. Cleistogrammica</taxon>
    </lineage>
</organism>
<sequence length="447" mass="49429">MVRRHSAETVGCAFTEQYYQVLYHQPEDTHKFYKDSSVAGWEGKDGIVHPVTTMKGIHDMIMSSDYKDSDVEVKSVYAQDSLHESILLVVTGTLTGKDDVTRTFSHTFLLARQERGFFVLNDILRFLDIPPSTPEAVNGSTINASESPSCSNSGFLELVEDSEKTCTKAEAEVTNSEPKLNQSPEENQEMTSESLKPPPPAVVSPTKDTTPKTTYLEKLSKENKSPLTHLVQIVRVSASDGSLIETKTHVPTVNEPIKKTNLQPNSVVSKPSSPPSDETAENIYQPMGIYIGGLPPNTTKNELTEAVKIFGRIRKNDGVQVIDNRNEDGFTYAFVHFETEDAVHRAIEAHNITIRGKEAYITYKKSNATGSNGYGRAPTGRDWPRHYPSSGRVGSYNNGYGDGGGDGGFYEYEYHYHNRSSEGHDRDRYQWNGGGGGGARRGIRGGY</sequence>
<dbReference type="GO" id="GO:0003729">
    <property type="term" value="F:mRNA binding"/>
    <property type="evidence" value="ECO:0007669"/>
    <property type="project" value="TreeGrafter"/>
</dbReference>
<feature type="region of interest" description="Disordered" evidence="3">
    <location>
        <begin position="166"/>
        <end position="211"/>
    </location>
</feature>
<evidence type="ECO:0000313" key="7">
    <source>
        <dbReference type="Proteomes" id="UP000595140"/>
    </source>
</evidence>
<keyword evidence="7" id="KW-1185">Reference proteome</keyword>
<feature type="domain" description="RRM" evidence="4">
    <location>
        <begin position="287"/>
        <end position="366"/>
    </location>
</feature>
<dbReference type="PROSITE" id="PS50177">
    <property type="entry name" value="NTF2_DOMAIN"/>
    <property type="match status" value="1"/>
</dbReference>
<protein>
    <recommendedName>
        <fullName evidence="8">RRM domain-containing protein</fullName>
    </recommendedName>
</protein>
<keyword evidence="1 2" id="KW-0694">RNA-binding</keyword>
<dbReference type="SUPFAM" id="SSF54427">
    <property type="entry name" value="NTF2-like"/>
    <property type="match status" value="1"/>
</dbReference>
<dbReference type="Proteomes" id="UP000595140">
    <property type="component" value="Unassembled WGS sequence"/>
</dbReference>
<dbReference type="CDD" id="cd00780">
    <property type="entry name" value="NTF2"/>
    <property type="match status" value="1"/>
</dbReference>
<evidence type="ECO:0000256" key="3">
    <source>
        <dbReference type="SAM" id="MobiDB-lite"/>
    </source>
</evidence>
<dbReference type="SMART" id="SM00360">
    <property type="entry name" value="RRM"/>
    <property type="match status" value="1"/>
</dbReference>
<dbReference type="EMBL" id="OOIL02001569">
    <property type="protein sequence ID" value="VFQ76872.1"/>
    <property type="molecule type" value="Genomic_DNA"/>
</dbReference>
<dbReference type="PANTHER" id="PTHR10693">
    <property type="entry name" value="RAS GTPASE-ACTIVATING PROTEIN-BINDING PROTEIN"/>
    <property type="match status" value="1"/>
</dbReference>
<dbReference type="PROSITE" id="PS50102">
    <property type="entry name" value="RRM"/>
    <property type="match status" value="1"/>
</dbReference>
<dbReference type="InterPro" id="IPR035979">
    <property type="entry name" value="RBD_domain_sf"/>
</dbReference>
<dbReference type="Gene3D" id="3.30.70.330">
    <property type="match status" value="1"/>
</dbReference>
<gene>
    <name evidence="6" type="ORF">CCAM_LOCUS18648</name>
</gene>
<dbReference type="InterPro" id="IPR000504">
    <property type="entry name" value="RRM_dom"/>
</dbReference>
<dbReference type="Gene3D" id="3.10.450.50">
    <property type="match status" value="1"/>
</dbReference>
<dbReference type="InterPro" id="IPR039539">
    <property type="entry name" value="Ras_GTPase_bind_prot"/>
</dbReference>
<evidence type="ECO:0000256" key="1">
    <source>
        <dbReference type="ARBA" id="ARBA00022884"/>
    </source>
</evidence>
<evidence type="ECO:0000259" key="5">
    <source>
        <dbReference type="PROSITE" id="PS50177"/>
    </source>
</evidence>
<dbReference type="InterPro" id="IPR012677">
    <property type="entry name" value="Nucleotide-bd_a/b_plait_sf"/>
</dbReference>
<dbReference type="PANTHER" id="PTHR10693:SF52">
    <property type="entry name" value="RAS GTPASE-ACTIVATING BINDING-LIKE PROTEIN"/>
    <property type="match status" value="1"/>
</dbReference>
<dbReference type="InterPro" id="IPR032710">
    <property type="entry name" value="NTF2-like_dom_sf"/>
</dbReference>
<evidence type="ECO:0000259" key="4">
    <source>
        <dbReference type="PROSITE" id="PS50102"/>
    </source>
</evidence>
<dbReference type="InterPro" id="IPR002075">
    <property type="entry name" value="NTF2_dom"/>
</dbReference>
<dbReference type="InterPro" id="IPR018222">
    <property type="entry name" value="Nuclear_transport_factor_2_euk"/>
</dbReference>
<proteinExistence type="predicted"/>
<feature type="compositionally biased region" description="Polar residues" evidence="3">
    <location>
        <begin position="173"/>
        <end position="194"/>
    </location>
</feature>
<reference evidence="6 7" key="1">
    <citation type="submission" date="2018-04" db="EMBL/GenBank/DDBJ databases">
        <authorList>
            <person name="Vogel A."/>
        </authorList>
    </citation>
    <scope>NUCLEOTIDE SEQUENCE [LARGE SCALE GENOMIC DNA]</scope>
</reference>